<gene>
    <name evidence="1" type="primary">PSMG3</name>
    <name evidence="1" type="ORF">TSPGSL018_19565</name>
</gene>
<dbReference type="AlphaFoldDB" id="A0A061QZI3"/>
<accession>A0A061QZI3</accession>
<name>A0A061QZI3_9CHLO</name>
<reference evidence="1" key="1">
    <citation type="submission" date="2014-05" db="EMBL/GenBank/DDBJ databases">
        <title>The transcriptome of the halophilic microalga Tetraselmis sp. GSL018 isolated from the Great Salt Lake, Utah.</title>
        <authorList>
            <person name="Jinkerson R.E."/>
            <person name="D'Adamo S."/>
            <person name="Posewitz M.C."/>
        </authorList>
    </citation>
    <scope>NUCLEOTIDE SEQUENCE</scope>
    <source>
        <strain evidence="1">GSL018</strain>
    </source>
</reference>
<dbReference type="Pfam" id="PF10178">
    <property type="entry name" value="PAC3"/>
    <property type="match status" value="1"/>
</dbReference>
<dbReference type="GO" id="GO:0000502">
    <property type="term" value="C:proteasome complex"/>
    <property type="evidence" value="ECO:0007669"/>
    <property type="project" value="UniProtKB-KW"/>
</dbReference>
<keyword evidence="1" id="KW-0647">Proteasome</keyword>
<dbReference type="Gene3D" id="3.30.230.90">
    <property type="match status" value="1"/>
</dbReference>
<sequence length="137" mass="14962">TFISATMQEDVPKNFLGPRHPVVTKQFRASVGGHATDFLIALHGHQLVVFVSQLDVCGTVILAQQEKALDRGPSYSVSTLIGRRDEAVLTLCARGLVEQISQQGCNLPVLLFIGLKDHGDLSTAREVVSEVIKNKIW</sequence>
<dbReference type="GO" id="GO:0043248">
    <property type="term" value="P:proteasome assembly"/>
    <property type="evidence" value="ECO:0007669"/>
    <property type="project" value="InterPro"/>
</dbReference>
<dbReference type="InterPro" id="IPR053720">
    <property type="entry name" value="Psm_Assembly_Chaperone"/>
</dbReference>
<protein>
    <submittedName>
        <fullName evidence="1">Proteasome assembly chaperone 3</fullName>
    </submittedName>
</protein>
<dbReference type="PANTHER" id="PTHR31051:SF1">
    <property type="entry name" value="PROTEASOME ASSEMBLY CHAPERONE 3"/>
    <property type="match status" value="1"/>
</dbReference>
<dbReference type="EMBL" id="GBEZ01022989">
    <property type="protein sequence ID" value="JAC63875.1"/>
    <property type="molecule type" value="Transcribed_RNA"/>
</dbReference>
<evidence type="ECO:0000313" key="1">
    <source>
        <dbReference type="EMBL" id="JAC63875.1"/>
    </source>
</evidence>
<dbReference type="PANTHER" id="PTHR31051">
    <property type="entry name" value="PROTEASOME ASSEMBLY CHAPERONE 3"/>
    <property type="match status" value="1"/>
</dbReference>
<proteinExistence type="predicted"/>
<dbReference type="InterPro" id="IPR018788">
    <property type="entry name" value="Proteasome_assmbl_chp_3"/>
</dbReference>
<feature type="non-terminal residue" evidence="1">
    <location>
        <position position="1"/>
    </location>
</feature>
<organism evidence="1">
    <name type="scientific">Tetraselmis sp. GSL018</name>
    <dbReference type="NCBI Taxonomy" id="582737"/>
    <lineage>
        <taxon>Eukaryota</taxon>
        <taxon>Viridiplantae</taxon>
        <taxon>Chlorophyta</taxon>
        <taxon>core chlorophytes</taxon>
        <taxon>Chlorodendrophyceae</taxon>
        <taxon>Chlorodendrales</taxon>
        <taxon>Chlorodendraceae</taxon>
        <taxon>Tetraselmis</taxon>
    </lineage>
</organism>